<gene>
    <name evidence="2" type="ordered locus">PACID_00630</name>
</gene>
<feature type="transmembrane region" description="Helical" evidence="1">
    <location>
        <begin position="20"/>
        <end position="42"/>
    </location>
</feature>
<dbReference type="EMBL" id="CP003493">
    <property type="protein sequence ID" value="AFV87914.1"/>
    <property type="molecule type" value="Genomic_DNA"/>
</dbReference>
<evidence type="ECO:0000313" key="3">
    <source>
        <dbReference type="Proteomes" id="UP000000214"/>
    </source>
</evidence>
<keyword evidence="1" id="KW-0472">Membrane</keyword>
<evidence type="ECO:0008006" key="4">
    <source>
        <dbReference type="Google" id="ProtNLM"/>
    </source>
</evidence>
<name>K7RJ57_ACIA4</name>
<sequence>MRFAAETPPHINDAEAAPVIWLICGVAALVVAIAVPLAVALWRRHRYRIEQSVGTGDGIEPVRRRYLDGLARAQKLWQGGELTAPEALESCSGLLRQFIGVVTDTDVAALTLEELRSRAMLRPELEPVAGIVDHGYQARFAGRPVDDDLVASAFADARKVIEEWD</sequence>
<dbReference type="RefSeq" id="WP_015068831.1">
    <property type="nucleotide sequence ID" value="NC_019395.1"/>
</dbReference>
<reference evidence="2 3" key="1">
    <citation type="journal article" date="2012" name="BMC Genomics">
        <title>The genome sequence of Propionibacterium acidipropionici provides insights into its biotechnological and industrial potential.</title>
        <authorList>
            <person name="Parizzi L.P."/>
            <person name="Grassi M.C."/>
            <person name="Llerena L.A."/>
            <person name="Carazzolle M.F."/>
            <person name="Queiroz V.L."/>
            <person name="Lunardi I."/>
            <person name="Zeidler A.F."/>
            <person name="Teixeira P.J."/>
            <person name="Mieczkowski P."/>
            <person name="Rincones J."/>
            <person name="Pereira G.A."/>
        </authorList>
    </citation>
    <scope>NUCLEOTIDE SEQUENCE [LARGE SCALE GENOMIC DNA]</scope>
    <source>
        <strain evidence="3">ATCC 4875 / DSM 20272 / JCM 6432 / NBRC 12425 / NCIMB 8070</strain>
    </source>
</reference>
<evidence type="ECO:0000256" key="1">
    <source>
        <dbReference type="SAM" id="Phobius"/>
    </source>
</evidence>
<organism evidence="2 3">
    <name type="scientific">Acidipropionibacterium acidipropionici (strain ATCC 4875 / DSM 20272 / JCM 6432 / NBRC 12425 / NCIMB 8070 / 4)</name>
    <name type="common">Propionibacterium acidipropionici</name>
    <dbReference type="NCBI Taxonomy" id="1171373"/>
    <lineage>
        <taxon>Bacteria</taxon>
        <taxon>Bacillati</taxon>
        <taxon>Actinomycetota</taxon>
        <taxon>Actinomycetes</taxon>
        <taxon>Propionibacteriales</taxon>
        <taxon>Propionibacteriaceae</taxon>
        <taxon>Acidipropionibacterium</taxon>
    </lineage>
</organism>
<protein>
    <recommendedName>
        <fullName evidence="4">DUF4129 domain-containing protein</fullName>
    </recommendedName>
</protein>
<accession>K7RJ57</accession>
<evidence type="ECO:0000313" key="2">
    <source>
        <dbReference type="EMBL" id="AFV87914.1"/>
    </source>
</evidence>
<proteinExistence type="predicted"/>
<keyword evidence="1" id="KW-0812">Transmembrane</keyword>
<dbReference type="Proteomes" id="UP000000214">
    <property type="component" value="Chromosome"/>
</dbReference>
<dbReference type="STRING" id="1171373.PACID_00630"/>
<dbReference type="KEGG" id="pbo:PACID_00630"/>
<dbReference type="HOGENOM" id="CLU_1609342_0_0_11"/>
<keyword evidence="1" id="KW-1133">Transmembrane helix</keyword>
<dbReference type="PATRIC" id="fig|1171373.8.peg.61"/>
<dbReference type="AlphaFoldDB" id="K7RJ57"/>